<dbReference type="PROSITE" id="PS00600">
    <property type="entry name" value="AA_TRANSFER_CLASS_3"/>
    <property type="match status" value="1"/>
</dbReference>
<dbReference type="PANTHER" id="PTHR45688:SF13">
    <property type="entry name" value="ALANINE--GLYOXYLATE AMINOTRANSFERASE 2-LIKE"/>
    <property type="match status" value="1"/>
</dbReference>
<evidence type="ECO:0000313" key="5">
    <source>
        <dbReference type="EMBL" id="SSC64628.1"/>
    </source>
</evidence>
<gene>
    <name evidence="5" type="ORF">RHIZ70_336</name>
</gene>
<evidence type="ECO:0000256" key="4">
    <source>
        <dbReference type="RuleBase" id="RU003560"/>
    </source>
</evidence>
<dbReference type="InterPro" id="IPR015422">
    <property type="entry name" value="PyrdxlP-dep_Trfase_small"/>
</dbReference>
<dbReference type="SUPFAM" id="SSF53383">
    <property type="entry name" value="PLP-dependent transferases"/>
    <property type="match status" value="1"/>
</dbReference>
<dbReference type="InterPro" id="IPR015421">
    <property type="entry name" value="PyrdxlP-dep_Trfase_major"/>
</dbReference>
<name>A0A376AA50_9HYPH</name>
<evidence type="ECO:0000256" key="1">
    <source>
        <dbReference type="ARBA" id="ARBA00001933"/>
    </source>
</evidence>
<dbReference type="Gene3D" id="3.90.1150.10">
    <property type="entry name" value="Aspartate Aminotransferase, domain 1"/>
    <property type="match status" value="1"/>
</dbReference>
<dbReference type="InterPro" id="IPR005814">
    <property type="entry name" value="Aminotrans_3"/>
</dbReference>
<dbReference type="OrthoDB" id="9801834at2"/>
<dbReference type="InterPro" id="IPR049704">
    <property type="entry name" value="Aminotrans_3_PPA_site"/>
</dbReference>
<keyword evidence="6" id="KW-1185">Reference proteome</keyword>
<evidence type="ECO:0000313" key="6">
    <source>
        <dbReference type="Proteomes" id="UP000254764"/>
    </source>
</evidence>
<evidence type="ECO:0000256" key="2">
    <source>
        <dbReference type="ARBA" id="ARBA00008954"/>
    </source>
</evidence>
<dbReference type="PANTHER" id="PTHR45688">
    <property type="match status" value="1"/>
</dbReference>
<dbReference type="Proteomes" id="UP000254764">
    <property type="component" value="Unassembled WGS sequence"/>
</dbReference>
<dbReference type="AlphaFoldDB" id="A0A376AA50"/>
<comment type="cofactor">
    <cofactor evidence="1">
        <name>pyridoxal 5'-phosphate</name>
        <dbReference type="ChEBI" id="CHEBI:597326"/>
    </cofactor>
</comment>
<keyword evidence="3 4" id="KW-0663">Pyridoxal phosphate</keyword>
<dbReference type="GO" id="GO:0030170">
    <property type="term" value="F:pyridoxal phosphate binding"/>
    <property type="evidence" value="ECO:0007669"/>
    <property type="project" value="InterPro"/>
</dbReference>
<evidence type="ECO:0000256" key="3">
    <source>
        <dbReference type="ARBA" id="ARBA00022898"/>
    </source>
</evidence>
<dbReference type="RefSeq" id="WP_115671802.1">
    <property type="nucleotide sequence ID" value="NZ_UEYP01000012.1"/>
</dbReference>
<accession>A0A376AA50</accession>
<dbReference type="GO" id="GO:0008483">
    <property type="term" value="F:transaminase activity"/>
    <property type="evidence" value="ECO:0007669"/>
    <property type="project" value="InterPro"/>
</dbReference>
<organism evidence="5 6">
    <name type="scientific">Ciceribacter selenitireducens ATCC BAA-1503</name>
    <dbReference type="NCBI Taxonomy" id="1336235"/>
    <lineage>
        <taxon>Bacteria</taxon>
        <taxon>Pseudomonadati</taxon>
        <taxon>Pseudomonadota</taxon>
        <taxon>Alphaproteobacteria</taxon>
        <taxon>Hyphomicrobiales</taxon>
        <taxon>Rhizobiaceae</taxon>
        <taxon>Ciceribacter</taxon>
    </lineage>
</organism>
<dbReference type="Pfam" id="PF00202">
    <property type="entry name" value="Aminotran_3"/>
    <property type="match status" value="1"/>
</dbReference>
<reference evidence="6" key="1">
    <citation type="submission" date="2018-07" db="EMBL/GenBank/DDBJ databases">
        <authorList>
            <person name="Peiro R."/>
            <person name="Begona"/>
            <person name="Cbmso G."/>
            <person name="Lopez M."/>
            <person name="Gonzalez S."/>
        </authorList>
    </citation>
    <scope>NUCLEOTIDE SEQUENCE [LARGE SCALE GENOMIC DNA]</scope>
</reference>
<sequence>MSMVNAFSREDFERLSDGERALIARREKVLGPAYRLFYEKPLHLVRGEGVFLYDAAGEPYLDAYNNVASLGHCHPRVVEAITKQTAILNTHTRYLHEGIVDYAESLTATFPEGLSQAMFTCTGSEANDLAVRIARFVTGGTGIIATELAYHGLTSAVAEFSPSLGESVTLGPHVRTVPAPDSYRHSPEEMMEKFGRDVRAAIADLRRHGIKPAMLIVDTIFSSDGIFAGPRGFLKPAVDAIHEAGGLFVADEVQPGFGRTGEAMWGFERHGISPDMVTLGKPMGNGYPMAGIVLRPEVIAEFGPKARYFNTFGGNPVAAAAGKAVLDTIRIDGLQQNALDVGRYLMDGLKDLADRHPAIGDVRGAGLFIGVEIVSDPATRSPDAALTTRIVNGLRERRVLISASGPRANVLKIRPPLVFSRENADMLVDALGKVMAAASP</sequence>
<proteinExistence type="inferred from homology"/>
<dbReference type="EMBL" id="UEYP01000012">
    <property type="protein sequence ID" value="SSC64628.1"/>
    <property type="molecule type" value="Genomic_DNA"/>
</dbReference>
<dbReference type="CDD" id="cd00610">
    <property type="entry name" value="OAT_like"/>
    <property type="match status" value="1"/>
</dbReference>
<dbReference type="PIRSF" id="PIRSF000521">
    <property type="entry name" value="Transaminase_4ab_Lys_Orn"/>
    <property type="match status" value="1"/>
</dbReference>
<dbReference type="InterPro" id="IPR015424">
    <property type="entry name" value="PyrdxlP-dep_Trfase"/>
</dbReference>
<comment type="similarity">
    <text evidence="2 4">Belongs to the class-III pyridoxal-phosphate-dependent aminotransferase family.</text>
</comment>
<dbReference type="Gene3D" id="3.40.640.10">
    <property type="entry name" value="Type I PLP-dependent aspartate aminotransferase-like (Major domain)"/>
    <property type="match status" value="1"/>
</dbReference>
<protein>
    <submittedName>
        <fullName evidence="5">Uncharacterized protein</fullName>
    </submittedName>
</protein>